<dbReference type="Gene3D" id="2.120.10.30">
    <property type="entry name" value="TolB, C-terminal domain"/>
    <property type="match status" value="1"/>
</dbReference>
<feature type="binding site" evidence="3">
    <location>
        <position position="126"/>
    </location>
    <ligand>
        <name>substrate</name>
    </ligand>
</feature>
<feature type="binding site" evidence="3">
    <location>
        <position position="154"/>
    </location>
    <ligand>
        <name>a divalent metal cation</name>
        <dbReference type="ChEBI" id="CHEBI:60240"/>
    </ligand>
</feature>
<keyword evidence="6" id="KW-1185">Reference proteome</keyword>
<dbReference type="InterPro" id="IPR005511">
    <property type="entry name" value="SMP-30"/>
</dbReference>
<dbReference type="GO" id="GO:0004341">
    <property type="term" value="F:gluconolactonase activity"/>
    <property type="evidence" value="ECO:0007669"/>
    <property type="project" value="TreeGrafter"/>
</dbReference>
<feature type="binding site" evidence="3">
    <location>
        <position position="24"/>
    </location>
    <ligand>
        <name>a divalent metal cation</name>
        <dbReference type="ChEBI" id="CHEBI:60240"/>
    </ligand>
</feature>
<dbReference type="GO" id="GO:0005509">
    <property type="term" value="F:calcium ion binding"/>
    <property type="evidence" value="ECO:0007669"/>
    <property type="project" value="TreeGrafter"/>
</dbReference>
<gene>
    <name evidence="5" type="ORF">SAMN05444128_0405</name>
</gene>
<reference evidence="6" key="1">
    <citation type="submission" date="2017-01" db="EMBL/GenBank/DDBJ databases">
        <authorList>
            <person name="Varghese N."/>
            <person name="Submissions S."/>
        </authorList>
    </citation>
    <scope>NUCLEOTIDE SEQUENCE [LARGE SCALE GENOMIC DNA]</scope>
    <source>
        <strain evidence="6">LP100</strain>
    </source>
</reference>
<accession>A0A1R3WG19</accession>
<keyword evidence="3" id="KW-0862">Zinc</keyword>
<evidence type="ECO:0000256" key="2">
    <source>
        <dbReference type="PIRSR" id="PIRSR605511-1"/>
    </source>
</evidence>
<dbReference type="SUPFAM" id="SSF63829">
    <property type="entry name" value="Calcium-dependent phosphotriesterase"/>
    <property type="match status" value="1"/>
</dbReference>
<evidence type="ECO:0000256" key="3">
    <source>
        <dbReference type="PIRSR" id="PIRSR605511-2"/>
    </source>
</evidence>
<dbReference type="InterPro" id="IPR013658">
    <property type="entry name" value="SGL"/>
</dbReference>
<dbReference type="InterPro" id="IPR011042">
    <property type="entry name" value="6-blade_b-propeller_TolB-like"/>
</dbReference>
<sequence length="300" mass="33126">MSRAKNYIELEAELVLDAKATLGEGAIWHPAERRLYWVDIEGRKLHLFDPGTQESKTWPVGERIGTVVPVVNGGALVALQNGVHFIDTETGKLSFITNPLGEDDIRFNDGKCDPAGRFWVGSMALDSRKGAAALYRMEHNGQMTQMLDKLSVSNGLVWTEDKKHLYFIDTPTRKVQAFAYDHETGSIRKERDVITIPEHEGKPDGMTIDESGRLWIALYGGGGVGCWDPETGEMLMKVTVPAPHTTSCAFGGSRLDTLYITTARDGLDKEQLQQYPLSGGIFAIKPDAKGVPANFFLSRL</sequence>
<protein>
    <submittedName>
        <fullName evidence="5">Sugar lactone lactonase YvrE</fullName>
    </submittedName>
</protein>
<dbReference type="STRING" id="1317125.SAMN05444128_0405"/>
<feature type="domain" description="SMP-30/Gluconolactonase/LRE-like region" evidence="4">
    <location>
        <begin position="22"/>
        <end position="264"/>
    </location>
</feature>
<dbReference type="Pfam" id="PF08450">
    <property type="entry name" value="SGL"/>
    <property type="match status" value="1"/>
</dbReference>
<comment type="similarity">
    <text evidence="1">Belongs to the SMP-30/CGR1 family.</text>
</comment>
<feature type="binding site" evidence="3">
    <location>
        <position position="108"/>
    </location>
    <ligand>
        <name>substrate</name>
    </ligand>
</feature>
<feature type="active site" description="Proton donor/acceptor" evidence="2">
    <location>
        <position position="204"/>
    </location>
</feature>
<comment type="cofactor">
    <cofactor evidence="3">
        <name>Zn(2+)</name>
        <dbReference type="ChEBI" id="CHEBI:29105"/>
    </cofactor>
    <text evidence="3">Binds 1 divalent metal cation per subunit.</text>
</comment>
<dbReference type="RefSeq" id="WP_076665832.1">
    <property type="nucleotide sequence ID" value="NZ_FTPP01000001.1"/>
</dbReference>
<name>A0A1R3WG19_9BACT</name>
<evidence type="ECO:0000256" key="1">
    <source>
        <dbReference type="ARBA" id="ARBA00008853"/>
    </source>
</evidence>
<evidence type="ECO:0000313" key="6">
    <source>
        <dbReference type="Proteomes" id="UP000187181"/>
    </source>
</evidence>
<evidence type="ECO:0000259" key="4">
    <source>
        <dbReference type="Pfam" id="PF08450"/>
    </source>
</evidence>
<proteinExistence type="inferred from homology"/>
<dbReference type="PANTHER" id="PTHR10907:SF47">
    <property type="entry name" value="REGUCALCIN"/>
    <property type="match status" value="1"/>
</dbReference>
<dbReference type="OrthoDB" id="2633250at2"/>
<feature type="binding site" evidence="3">
    <location>
        <position position="204"/>
    </location>
    <ligand>
        <name>a divalent metal cation</name>
        <dbReference type="ChEBI" id="CHEBI:60240"/>
    </ligand>
</feature>
<dbReference type="PANTHER" id="PTHR10907">
    <property type="entry name" value="REGUCALCIN"/>
    <property type="match status" value="1"/>
</dbReference>
<dbReference type="AlphaFoldDB" id="A0A1R3WG19"/>
<evidence type="ECO:0000313" key="5">
    <source>
        <dbReference type="EMBL" id="SIT76868.1"/>
    </source>
</evidence>
<dbReference type="PRINTS" id="PR01790">
    <property type="entry name" value="SMP30FAMILY"/>
</dbReference>
<keyword evidence="3" id="KW-0479">Metal-binding</keyword>
<organism evidence="5 6">
    <name type="scientific">Pontibacter indicus</name>
    <dbReference type="NCBI Taxonomy" id="1317125"/>
    <lineage>
        <taxon>Bacteria</taxon>
        <taxon>Pseudomonadati</taxon>
        <taxon>Bacteroidota</taxon>
        <taxon>Cytophagia</taxon>
        <taxon>Cytophagales</taxon>
        <taxon>Hymenobacteraceae</taxon>
        <taxon>Pontibacter</taxon>
    </lineage>
</organism>
<dbReference type="GO" id="GO:0019853">
    <property type="term" value="P:L-ascorbic acid biosynthetic process"/>
    <property type="evidence" value="ECO:0007669"/>
    <property type="project" value="TreeGrafter"/>
</dbReference>
<dbReference type="EMBL" id="FTPP01000001">
    <property type="protein sequence ID" value="SIT76868.1"/>
    <property type="molecule type" value="Genomic_DNA"/>
</dbReference>
<dbReference type="Proteomes" id="UP000187181">
    <property type="component" value="Unassembled WGS sequence"/>
</dbReference>
<feature type="binding site" evidence="3">
    <location>
        <position position="106"/>
    </location>
    <ligand>
        <name>substrate</name>
    </ligand>
</feature>